<keyword evidence="2" id="KW-1185">Reference proteome</keyword>
<dbReference type="Proteomes" id="UP001501237">
    <property type="component" value="Unassembled WGS sequence"/>
</dbReference>
<dbReference type="CDD" id="cd11533">
    <property type="entry name" value="NTP-PPase_Af0060_like"/>
    <property type="match status" value="1"/>
</dbReference>
<name>A0ABP6QH78_9ACTN</name>
<dbReference type="EMBL" id="BAAAUV010000020">
    <property type="protein sequence ID" value="GAA3230612.1"/>
    <property type="molecule type" value="Genomic_DNA"/>
</dbReference>
<sequence length="109" mass="11330">MWNEIAELHAHHGHVSVDLQMLKITEEVGEAAEAYIGMIGANKRKGVHRTREDVLAELSDVIITAAVAMSRLTGGDQAAAAGALDSRLAHVLSRLDGPPGPGGATPTAS</sequence>
<evidence type="ECO:0008006" key="3">
    <source>
        <dbReference type="Google" id="ProtNLM"/>
    </source>
</evidence>
<gene>
    <name evidence="1" type="ORF">GCM10010468_61180</name>
</gene>
<dbReference type="Gene3D" id="1.10.287.1080">
    <property type="entry name" value="MazG-like"/>
    <property type="match status" value="1"/>
</dbReference>
<evidence type="ECO:0000313" key="2">
    <source>
        <dbReference type="Proteomes" id="UP001501237"/>
    </source>
</evidence>
<dbReference type="InterPro" id="IPR044548">
    <property type="entry name" value="AF0060_NTP-PPase_MazG-like"/>
</dbReference>
<comment type="caution">
    <text evidence="1">The sequence shown here is derived from an EMBL/GenBank/DDBJ whole genome shotgun (WGS) entry which is preliminary data.</text>
</comment>
<protein>
    <recommendedName>
        <fullName evidence="3">MazG-like nucleotide pyrophosphohydrolase family protein</fullName>
    </recommendedName>
</protein>
<evidence type="ECO:0000313" key="1">
    <source>
        <dbReference type="EMBL" id="GAA3230612.1"/>
    </source>
</evidence>
<dbReference type="SUPFAM" id="SSF101386">
    <property type="entry name" value="all-alpha NTP pyrophosphatases"/>
    <property type="match status" value="1"/>
</dbReference>
<proteinExistence type="predicted"/>
<organism evidence="1 2">
    <name type="scientific">Actinocorallia longicatena</name>
    <dbReference type="NCBI Taxonomy" id="111803"/>
    <lineage>
        <taxon>Bacteria</taxon>
        <taxon>Bacillati</taxon>
        <taxon>Actinomycetota</taxon>
        <taxon>Actinomycetes</taxon>
        <taxon>Streptosporangiales</taxon>
        <taxon>Thermomonosporaceae</taxon>
        <taxon>Actinocorallia</taxon>
    </lineage>
</organism>
<reference evidence="2" key="1">
    <citation type="journal article" date="2019" name="Int. J. Syst. Evol. Microbiol.">
        <title>The Global Catalogue of Microorganisms (GCM) 10K type strain sequencing project: providing services to taxonomists for standard genome sequencing and annotation.</title>
        <authorList>
            <consortium name="The Broad Institute Genomics Platform"/>
            <consortium name="The Broad Institute Genome Sequencing Center for Infectious Disease"/>
            <person name="Wu L."/>
            <person name="Ma J."/>
        </authorList>
    </citation>
    <scope>NUCLEOTIDE SEQUENCE [LARGE SCALE GENOMIC DNA]</scope>
    <source>
        <strain evidence="2">JCM 9377</strain>
    </source>
</reference>
<accession>A0ABP6QH78</accession>
<dbReference type="RefSeq" id="WP_344835275.1">
    <property type="nucleotide sequence ID" value="NZ_BAAAUV010000020.1"/>
</dbReference>